<accession>A0A0G0NIU2</accession>
<dbReference type="GO" id="GO:0015297">
    <property type="term" value="F:antiporter activity"/>
    <property type="evidence" value="ECO:0007669"/>
    <property type="project" value="InterPro"/>
</dbReference>
<dbReference type="InterPro" id="IPR003148">
    <property type="entry name" value="RCK_N"/>
</dbReference>
<feature type="transmembrane region" description="Helical" evidence="7">
    <location>
        <begin position="114"/>
        <end position="133"/>
    </location>
</feature>
<dbReference type="InterPro" id="IPR006153">
    <property type="entry name" value="Cation/H_exchanger_TM"/>
</dbReference>
<gene>
    <name evidence="9" type="ORF">US99_C0051G0001</name>
</gene>
<evidence type="ECO:0000256" key="6">
    <source>
        <dbReference type="ARBA" id="ARBA00023136"/>
    </source>
</evidence>
<protein>
    <submittedName>
        <fullName evidence="9">Transporter, CPA2 family</fullName>
    </submittedName>
</protein>
<evidence type="ECO:0000313" key="10">
    <source>
        <dbReference type="Proteomes" id="UP000034324"/>
    </source>
</evidence>
<name>A0A0G0NIU2_9BACT</name>
<dbReference type="SUPFAM" id="SSF51735">
    <property type="entry name" value="NAD(P)-binding Rossmann-fold domains"/>
    <property type="match status" value="1"/>
</dbReference>
<comment type="subcellular location">
    <subcellularLocation>
        <location evidence="1">Membrane</location>
        <topology evidence="1">Multi-pass membrane protein</topology>
    </subcellularLocation>
</comment>
<keyword evidence="6 7" id="KW-0472">Membrane</keyword>
<keyword evidence="3" id="KW-0813">Transport</keyword>
<evidence type="ECO:0000256" key="4">
    <source>
        <dbReference type="ARBA" id="ARBA00022692"/>
    </source>
</evidence>
<organism evidence="9 10">
    <name type="scientific">Candidatus Daviesbacteria bacterium GW2011_GWF2_38_6</name>
    <dbReference type="NCBI Taxonomy" id="1618432"/>
    <lineage>
        <taxon>Bacteria</taxon>
        <taxon>Candidatus Daviesiibacteriota</taxon>
    </lineage>
</organism>
<reference evidence="9 10" key="1">
    <citation type="journal article" date="2015" name="Nature">
        <title>rRNA introns, odd ribosomes, and small enigmatic genomes across a large radiation of phyla.</title>
        <authorList>
            <person name="Brown C.T."/>
            <person name="Hug L.A."/>
            <person name="Thomas B.C."/>
            <person name="Sharon I."/>
            <person name="Castelle C.J."/>
            <person name="Singh A."/>
            <person name="Wilkins M.J."/>
            <person name="Williams K.H."/>
            <person name="Banfield J.F."/>
        </authorList>
    </citation>
    <scope>NUCLEOTIDE SEQUENCE [LARGE SCALE GENOMIC DNA]</scope>
</reference>
<dbReference type="AlphaFoldDB" id="A0A0G0NIU2"/>
<dbReference type="InterPro" id="IPR036291">
    <property type="entry name" value="NAD(P)-bd_dom_sf"/>
</dbReference>
<feature type="non-terminal residue" evidence="9">
    <location>
        <position position="1"/>
    </location>
</feature>
<dbReference type="PANTHER" id="PTHR42751">
    <property type="entry name" value="SODIUM/HYDROGEN EXCHANGER FAMILY/TRKA DOMAIN PROTEIN"/>
    <property type="match status" value="1"/>
</dbReference>
<dbReference type="PANTHER" id="PTHR42751:SF6">
    <property type="entry name" value="CONSERVED INTEGRAL MEMBRANE TRANSPORT PROTEIN-RELATED"/>
    <property type="match status" value="1"/>
</dbReference>
<evidence type="ECO:0000259" key="8">
    <source>
        <dbReference type="PROSITE" id="PS51201"/>
    </source>
</evidence>
<keyword evidence="4 7" id="KW-0812">Transmembrane</keyword>
<evidence type="ECO:0000256" key="7">
    <source>
        <dbReference type="SAM" id="Phobius"/>
    </source>
</evidence>
<dbReference type="GO" id="GO:0016020">
    <property type="term" value="C:membrane"/>
    <property type="evidence" value="ECO:0007669"/>
    <property type="project" value="UniProtKB-SubCell"/>
</dbReference>
<keyword evidence="5 7" id="KW-1133">Transmembrane helix</keyword>
<dbReference type="Pfam" id="PF02254">
    <property type="entry name" value="TrkA_N"/>
    <property type="match status" value="1"/>
</dbReference>
<dbReference type="Pfam" id="PF00999">
    <property type="entry name" value="Na_H_Exchanger"/>
    <property type="match status" value="1"/>
</dbReference>
<feature type="transmembrane region" description="Helical" evidence="7">
    <location>
        <begin position="139"/>
        <end position="158"/>
    </location>
</feature>
<dbReference type="Gene3D" id="1.20.1530.20">
    <property type="match status" value="1"/>
</dbReference>
<evidence type="ECO:0000256" key="1">
    <source>
        <dbReference type="ARBA" id="ARBA00004141"/>
    </source>
</evidence>
<evidence type="ECO:0000256" key="3">
    <source>
        <dbReference type="ARBA" id="ARBA00022448"/>
    </source>
</evidence>
<feature type="transmembrane region" description="Helical" evidence="7">
    <location>
        <begin position="49"/>
        <end position="68"/>
    </location>
</feature>
<proteinExistence type="inferred from homology"/>
<comment type="similarity">
    <text evidence="2">Belongs to the monovalent cation:proton antiporter 2 (CPA2) transporter (TC 2.A.37) family.</text>
</comment>
<evidence type="ECO:0000313" key="9">
    <source>
        <dbReference type="EMBL" id="KKQ77021.1"/>
    </source>
</evidence>
<dbReference type="InterPro" id="IPR038770">
    <property type="entry name" value="Na+/solute_symporter_sf"/>
</dbReference>
<sequence length="351" mass="38881">FIFNRFGLCFIFVSFAISLGFSVVIGAFLAGVGLAASPYHYQIQGKVKPLRDFFVTLFFVYLGTQVNFADFSKALPLIAAFTLYAVVAKPIIFMLVLGSFGFRKHTMFQTAINLSNISEFSLIILVVGVNMGIVSSASLTAIALSLILSTIISSLMVAKSNKLYKYLKAAIGFFERKNFRHQMELGGDGIFTAHVVVVGAHRVGGEIVKFLQREKVPVVVLDFNPHLVDALLKEKISVLYGDIGDPEVFDSLSLERAKMVISTSPTMADNKLLLEELHYRGINIPVIVRAETAREAKQLYKAGADYVIIPDILAGDFLLGIIKEHLGDSAFFKDRARIELDRLERKTLAWE</sequence>
<dbReference type="GO" id="GO:1902600">
    <property type="term" value="P:proton transmembrane transport"/>
    <property type="evidence" value="ECO:0007669"/>
    <property type="project" value="InterPro"/>
</dbReference>
<feature type="transmembrane region" description="Helical" evidence="7">
    <location>
        <begin position="12"/>
        <end position="37"/>
    </location>
</feature>
<dbReference type="EMBL" id="LBVC01000051">
    <property type="protein sequence ID" value="KKQ77021.1"/>
    <property type="molecule type" value="Genomic_DNA"/>
</dbReference>
<feature type="domain" description="RCK N-terminal" evidence="8">
    <location>
        <begin position="192"/>
        <end position="308"/>
    </location>
</feature>
<dbReference type="PROSITE" id="PS51201">
    <property type="entry name" value="RCK_N"/>
    <property type="match status" value="1"/>
</dbReference>
<dbReference type="GO" id="GO:0006813">
    <property type="term" value="P:potassium ion transport"/>
    <property type="evidence" value="ECO:0007669"/>
    <property type="project" value="InterPro"/>
</dbReference>
<evidence type="ECO:0000256" key="2">
    <source>
        <dbReference type="ARBA" id="ARBA00005551"/>
    </source>
</evidence>
<comment type="caution">
    <text evidence="9">The sequence shown here is derived from an EMBL/GenBank/DDBJ whole genome shotgun (WGS) entry which is preliminary data.</text>
</comment>
<evidence type="ECO:0000256" key="5">
    <source>
        <dbReference type="ARBA" id="ARBA00022989"/>
    </source>
</evidence>
<dbReference type="Proteomes" id="UP000034324">
    <property type="component" value="Unassembled WGS sequence"/>
</dbReference>
<feature type="transmembrane region" description="Helical" evidence="7">
    <location>
        <begin position="74"/>
        <end position="102"/>
    </location>
</feature>
<dbReference type="Gene3D" id="3.40.50.720">
    <property type="entry name" value="NAD(P)-binding Rossmann-like Domain"/>
    <property type="match status" value="1"/>
</dbReference>